<dbReference type="AlphaFoldDB" id="A0AAN6N938"/>
<comment type="caution">
    <text evidence="4">The sequence shown here is derived from an EMBL/GenBank/DDBJ whole genome shotgun (WGS) entry which is preliminary data.</text>
</comment>
<dbReference type="PANTHER" id="PTHR47706:SF7">
    <property type="entry name" value="CIPA-LIKE, PUTATIVE (AFU_ORTHOLOGUE AFUA_1G01630)-RELATED"/>
    <property type="match status" value="1"/>
</dbReference>
<keyword evidence="5" id="KW-1185">Reference proteome</keyword>
<dbReference type="SUPFAM" id="SSF51735">
    <property type="entry name" value="NAD(P)-binding Rossmann-fold domains"/>
    <property type="match status" value="1"/>
</dbReference>
<feature type="domain" description="NmrA-like" evidence="3">
    <location>
        <begin position="18"/>
        <end position="130"/>
    </location>
</feature>
<protein>
    <recommendedName>
        <fullName evidence="3">NmrA-like domain-containing protein</fullName>
    </recommendedName>
</protein>
<evidence type="ECO:0000313" key="4">
    <source>
        <dbReference type="EMBL" id="KAK3941454.1"/>
    </source>
</evidence>
<evidence type="ECO:0000256" key="2">
    <source>
        <dbReference type="ARBA" id="ARBA00023002"/>
    </source>
</evidence>
<organism evidence="4 5">
    <name type="scientific">Diplogelasinospora grovesii</name>
    <dbReference type="NCBI Taxonomy" id="303347"/>
    <lineage>
        <taxon>Eukaryota</taxon>
        <taxon>Fungi</taxon>
        <taxon>Dikarya</taxon>
        <taxon>Ascomycota</taxon>
        <taxon>Pezizomycotina</taxon>
        <taxon>Sordariomycetes</taxon>
        <taxon>Sordariomycetidae</taxon>
        <taxon>Sordariales</taxon>
        <taxon>Diplogelasinosporaceae</taxon>
        <taxon>Diplogelasinospora</taxon>
    </lineage>
</organism>
<keyword evidence="1" id="KW-0521">NADP</keyword>
<gene>
    <name evidence="4" type="ORF">QBC46DRAFT_286252</name>
</gene>
<dbReference type="EMBL" id="MU853783">
    <property type="protein sequence ID" value="KAK3941454.1"/>
    <property type="molecule type" value="Genomic_DNA"/>
</dbReference>
<keyword evidence="2" id="KW-0560">Oxidoreductase</keyword>
<dbReference type="InterPro" id="IPR051609">
    <property type="entry name" value="NmrA/Isoflavone_reductase-like"/>
</dbReference>
<dbReference type="Proteomes" id="UP001303473">
    <property type="component" value="Unassembled WGS sequence"/>
</dbReference>
<accession>A0AAN6N938</accession>
<dbReference type="Gene3D" id="3.90.25.10">
    <property type="entry name" value="UDP-galactose 4-epimerase, domain 1"/>
    <property type="match status" value="1"/>
</dbReference>
<sequence length="348" mass="38613">MAKYAKDQPAGFTNRIERVAIVGAGGSIGKYMTTSLLATGKHSVLALTRKGSPNISSLPKSPHLSVAEIDYSDENTIINALKSHGTQFLIITLAVFTPPDTHLKLVRCAAAAGVQYVMPNGYGGDPKNTSLLQDTFLMSVRERAQEVEAAGLKWVGLCCSFWYEFSLLGGQERYGFDFKNKRLVLFDDGETKINTTTWDMCGRAVAGLLSLPILAQDEEDAKVVLSRWDNKAVYVASFLASQKDMFHSWLRVSGEKEDEWVVTKQNSEERYKEGVARMMAGTGDHSGFAQAMYTRVFYPNGDGSFELKYGLDNERLGLPAKEDLDDATARAKKWWDEGVYFGTKTDYK</sequence>
<dbReference type="GO" id="GO:0016491">
    <property type="term" value="F:oxidoreductase activity"/>
    <property type="evidence" value="ECO:0007669"/>
    <property type="project" value="UniProtKB-KW"/>
</dbReference>
<dbReference type="Pfam" id="PF05368">
    <property type="entry name" value="NmrA"/>
    <property type="match status" value="1"/>
</dbReference>
<evidence type="ECO:0000313" key="5">
    <source>
        <dbReference type="Proteomes" id="UP001303473"/>
    </source>
</evidence>
<evidence type="ECO:0000256" key="1">
    <source>
        <dbReference type="ARBA" id="ARBA00022857"/>
    </source>
</evidence>
<evidence type="ECO:0000259" key="3">
    <source>
        <dbReference type="Pfam" id="PF05368"/>
    </source>
</evidence>
<dbReference type="Gene3D" id="3.40.50.720">
    <property type="entry name" value="NAD(P)-binding Rossmann-like Domain"/>
    <property type="match status" value="1"/>
</dbReference>
<dbReference type="InterPro" id="IPR008030">
    <property type="entry name" value="NmrA-like"/>
</dbReference>
<dbReference type="PANTHER" id="PTHR47706">
    <property type="entry name" value="NMRA-LIKE FAMILY PROTEIN"/>
    <property type="match status" value="1"/>
</dbReference>
<reference evidence="5" key="1">
    <citation type="journal article" date="2023" name="Mol. Phylogenet. Evol.">
        <title>Genome-scale phylogeny and comparative genomics of the fungal order Sordariales.</title>
        <authorList>
            <person name="Hensen N."/>
            <person name="Bonometti L."/>
            <person name="Westerberg I."/>
            <person name="Brannstrom I.O."/>
            <person name="Guillou S."/>
            <person name="Cros-Aarteil S."/>
            <person name="Calhoun S."/>
            <person name="Haridas S."/>
            <person name="Kuo A."/>
            <person name="Mondo S."/>
            <person name="Pangilinan J."/>
            <person name="Riley R."/>
            <person name="LaButti K."/>
            <person name="Andreopoulos B."/>
            <person name="Lipzen A."/>
            <person name="Chen C."/>
            <person name="Yan M."/>
            <person name="Daum C."/>
            <person name="Ng V."/>
            <person name="Clum A."/>
            <person name="Steindorff A."/>
            <person name="Ohm R.A."/>
            <person name="Martin F."/>
            <person name="Silar P."/>
            <person name="Natvig D.O."/>
            <person name="Lalanne C."/>
            <person name="Gautier V."/>
            <person name="Ament-Velasquez S.L."/>
            <person name="Kruys A."/>
            <person name="Hutchinson M.I."/>
            <person name="Powell A.J."/>
            <person name="Barry K."/>
            <person name="Miller A.N."/>
            <person name="Grigoriev I.V."/>
            <person name="Debuchy R."/>
            <person name="Gladieux P."/>
            <person name="Hiltunen Thoren M."/>
            <person name="Johannesson H."/>
        </authorList>
    </citation>
    <scope>NUCLEOTIDE SEQUENCE [LARGE SCALE GENOMIC DNA]</scope>
    <source>
        <strain evidence="5">CBS 340.73</strain>
    </source>
</reference>
<proteinExistence type="predicted"/>
<name>A0AAN6N938_9PEZI</name>
<dbReference type="InterPro" id="IPR036291">
    <property type="entry name" value="NAD(P)-bd_dom_sf"/>
</dbReference>